<dbReference type="AlphaFoldDB" id="A0A7J7ISG2"/>
<accession>A0A7J7ISG2</accession>
<evidence type="ECO:0000313" key="1">
    <source>
        <dbReference type="EMBL" id="KAF6005494.1"/>
    </source>
</evidence>
<sequence length="106" mass="11615">MQRAWVSIHEGRTRPRMNSDVCASHSRLASSIRANFGLFTALIARRPTLMPMGSMLSKSALVTTEKLAKKVIEGKACTKAPLGSVTITLESKTEIRSVRVSKWSPS</sequence>
<keyword evidence="2" id="KW-1185">Reference proteome</keyword>
<dbReference type="Proteomes" id="UP000530660">
    <property type="component" value="Unassembled WGS sequence"/>
</dbReference>
<reference evidence="1 2" key="1">
    <citation type="journal article" date="2020" name="J. Phycol.">
        <title>Comparative genome analysis reveals Cyanidiococcus gen. nov., a new extremophilic red algal genus sister to Cyanidioschyzon (Cyanidioschyzonaceae, Rhodophyta).</title>
        <authorList>
            <person name="Liu S.-L."/>
            <person name="Chiang Y.-R."/>
            <person name="Yoon H.S."/>
            <person name="Fu H.-Y."/>
        </authorList>
    </citation>
    <scope>NUCLEOTIDE SEQUENCE [LARGE SCALE GENOMIC DNA]</scope>
    <source>
        <strain evidence="1 2">THAL066</strain>
    </source>
</reference>
<evidence type="ECO:0000313" key="2">
    <source>
        <dbReference type="Proteomes" id="UP000530660"/>
    </source>
</evidence>
<comment type="caution">
    <text evidence="1">The sequence shown here is derived from an EMBL/GenBank/DDBJ whole genome shotgun (WGS) entry which is preliminary data.</text>
</comment>
<organism evidence="1 2">
    <name type="scientific">Cyanidiococcus yangmingshanensis</name>
    <dbReference type="NCBI Taxonomy" id="2690220"/>
    <lineage>
        <taxon>Eukaryota</taxon>
        <taxon>Rhodophyta</taxon>
        <taxon>Bangiophyceae</taxon>
        <taxon>Cyanidiales</taxon>
        <taxon>Cyanidiaceae</taxon>
        <taxon>Cyanidiococcus</taxon>
    </lineage>
</organism>
<proteinExistence type="predicted"/>
<protein>
    <submittedName>
        <fullName evidence="1">Uncharacterized protein</fullName>
    </submittedName>
</protein>
<name>A0A7J7ISG2_9RHOD</name>
<dbReference type="EMBL" id="VWRR01000001">
    <property type="protein sequence ID" value="KAF6005494.1"/>
    <property type="molecule type" value="Genomic_DNA"/>
</dbReference>
<gene>
    <name evidence="1" type="ORF">F1559_005098</name>
</gene>